<protein>
    <submittedName>
        <fullName evidence="2">Relaxase domain-containing protein</fullName>
    </submittedName>
</protein>
<dbReference type="RefSeq" id="WP_345087069.1">
    <property type="nucleotide sequence ID" value="NZ_BAAAWG010000013.1"/>
</dbReference>
<keyword evidence="3" id="KW-1185">Reference proteome</keyword>
<reference evidence="3" key="1">
    <citation type="journal article" date="2019" name="Int. J. Syst. Evol. Microbiol.">
        <title>The Global Catalogue of Microorganisms (GCM) 10K type strain sequencing project: providing services to taxonomists for standard genome sequencing and annotation.</title>
        <authorList>
            <consortium name="The Broad Institute Genomics Platform"/>
            <consortium name="The Broad Institute Genome Sequencing Center for Infectious Disease"/>
            <person name="Wu L."/>
            <person name="Ma J."/>
        </authorList>
    </citation>
    <scope>NUCLEOTIDE SEQUENCE [LARGE SCALE GENOMIC DNA]</scope>
    <source>
        <strain evidence="3">CGMCC 1.15809</strain>
    </source>
</reference>
<dbReference type="SUPFAM" id="SSF55464">
    <property type="entry name" value="Origin of replication-binding domain, RBD-like"/>
    <property type="match status" value="1"/>
</dbReference>
<gene>
    <name evidence="2" type="ORF">ACFP3M_04480</name>
</gene>
<proteinExistence type="predicted"/>
<evidence type="ECO:0000313" key="2">
    <source>
        <dbReference type="EMBL" id="MFC5892074.1"/>
    </source>
</evidence>
<dbReference type="InterPro" id="IPR014862">
    <property type="entry name" value="TrwC"/>
</dbReference>
<comment type="caution">
    <text evidence="2">The sequence shown here is derived from an EMBL/GenBank/DDBJ whole genome shotgun (WGS) entry which is preliminary data.</text>
</comment>
<dbReference type="Proteomes" id="UP001596241">
    <property type="component" value="Unassembled WGS sequence"/>
</dbReference>
<accession>A0ABW1FGP1</accession>
<dbReference type="Pfam" id="PF08751">
    <property type="entry name" value="TrwC"/>
    <property type="match status" value="1"/>
</dbReference>
<evidence type="ECO:0000313" key="3">
    <source>
        <dbReference type="Proteomes" id="UP001596241"/>
    </source>
</evidence>
<feature type="domain" description="TrwC relaxase" evidence="1">
    <location>
        <begin position="27"/>
        <end position="71"/>
    </location>
</feature>
<evidence type="ECO:0000259" key="1">
    <source>
        <dbReference type="Pfam" id="PF08751"/>
    </source>
</evidence>
<dbReference type="EMBL" id="JBHSPW010000002">
    <property type="protein sequence ID" value="MFC5892074.1"/>
    <property type="molecule type" value="Genomic_DNA"/>
</dbReference>
<organism evidence="2 3">
    <name type="scientific">Streptomyces ramulosus</name>
    <dbReference type="NCBI Taxonomy" id="47762"/>
    <lineage>
        <taxon>Bacteria</taxon>
        <taxon>Bacillati</taxon>
        <taxon>Actinomycetota</taxon>
        <taxon>Actinomycetes</taxon>
        <taxon>Kitasatosporales</taxon>
        <taxon>Streptomycetaceae</taxon>
        <taxon>Streptomyces</taxon>
    </lineage>
</organism>
<sequence>MYRYHLRETVVGDGRRPARTPLRAAQEQAGVPAGRWMGRGLAVLGLVPGEEVTEAQLRNLFGERGRHPYADRIEADRLARGDCPKEAFKAGAPDAG</sequence>
<name>A0ABW1FGP1_9ACTN</name>